<organism evidence="2 3">
    <name type="scientific">Armillaria borealis</name>
    <dbReference type="NCBI Taxonomy" id="47425"/>
    <lineage>
        <taxon>Eukaryota</taxon>
        <taxon>Fungi</taxon>
        <taxon>Dikarya</taxon>
        <taxon>Basidiomycota</taxon>
        <taxon>Agaricomycotina</taxon>
        <taxon>Agaricomycetes</taxon>
        <taxon>Agaricomycetidae</taxon>
        <taxon>Agaricales</taxon>
        <taxon>Marasmiineae</taxon>
        <taxon>Physalacriaceae</taxon>
        <taxon>Armillaria</taxon>
    </lineage>
</organism>
<gene>
    <name evidence="2" type="ORF">EV421DRAFT_1795245</name>
</gene>
<evidence type="ECO:0000313" key="3">
    <source>
        <dbReference type="Proteomes" id="UP001175226"/>
    </source>
</evidence>
<protein>
    <recommendedName>
        <fullName evidence="4">Secreted protein</fullName>
    </recommendedName>
</protein>
<accession>A0AA39MTQ6</accession>
<feature type="chain" id="PRO_5041220665" description="Secreted protein" evidence="1">
    <location>
        <begin position="30"/>
        <end position="130"/>
    </location>
</feature>
<dbReference type="AlphaFoldDB" id="A0AA39MTQ6"/>
<evidence type="ECO:0000313" key="2">
    <source>
        <dbReference type="EMBL" id="KAK0445863.1"/>
    </source>
</evidence>
<name>A0AA39MTQ6_9AGAR</name>
<keyword evidence="1" id="KW-0732">Signal</keyword>
<sequence length="130" mass="14720">MKGRNGTVCTVCCMIQIYLALSRLSLAGAAYMRSGHSELRSLLRERLLLFLRGREAIVCVYRYTGSLRMGPRISFSHLQRIAIRAQPGYMRLYFPLSPHIVWPKLVQGCPCGSYPETRSLSSLPTQCYVC</sequence>
<proteinExistence type="predicted"/>
<reference evidence="2" key="1">
    <citation type="submission" date="2023-06" db="EMBL/GenBank/DDBJ databases">
        <authorList>
            <consortium name="Lawrence Berkeley National Laboratory"/>
            <person name="Ahrendt S."/>
            <person name="Sahu N."/>
            <person name="Indic B."/>
            <person name="Wong-Bajracharya J."/>
            <person name="Merenyi Z."/>
            <person name="Ke H.-M."/>
            <person name="Monk M."/>
            <person name="Kocsube S."/>
            <person name="Drula E."/>
            <person name="Lipzen A."/>
            <person name="Balint B."/>
            <person name="Henrissat B."/>
            <person name="Andreopoulos B."/>
            <person name="Martin F.M."/>
            <person name="Harder C.B."/>
            <person name="Rigling D."/>
            <person name="Ford K.L."/>
            <person name="Foster G.D."/>
            <person name="Pangilinan J."/>
            <person name="Papanicolaou A."/>
            <person name="Barry K."/>
            <person name="LaButti K."/>
            <person name="Viragh M."/>
            <person name="Koriabine M."/>
            <person name="Yan M."/>
            <person name="Riley R."/>
            <person name="Champramary S."/>
            <person name="Plett K.L."/>
            <person name="Tsai I.J."/>
            <person name="Slot J."/>
            <person name="Sipos G."/>
            <person name="Plett J."/>
            <person name="Nagy L.G."/>
            <person name="Grigoriev I.V."/>
        </authorList>
    </citation>
    <scope>NUCLEOTIDE SEQUENCE</scope>
    <source>
        <strain evidence="2">FPL87.14</strain>
    </source>
</reference>
<comment type="caution">
    <text evidence="2">The sequence shown here is derived from an EMBL/GenBank/DDBJ whole genome shotgun (WGS) entry which is preliminary data.</text>
</comment>
<feature type="signal peptide" evidence="1">
    <location>
        <begin position="1"/>
        <end position="29"/>
    </location>
</feature>
<dbReference type="Proteomes" id="UP001175226">
    <property type="component" value="Unassembled WGS sequence"/>
</dbReference>
<dbReference type="EMBL" id="JAUEPT010000015">
    <property type="protein sequence ID" value="KAK0445863.1"/>
    <property type="molecule type" value="Genomic_DNA"/>
</dbReference>
<evidence type="ECO:0008006" key="4">
    <source>
        <dbReference type="Google" id="ProtNLM"/>
    </source>
</evidence>
<evidence type="ECO:0000256" key="1">
    <source>
        <dbReference type="SAM" id="SignalP"/>
    </source>
</evidence>
<keyword evidence="3" id="KW-1185">Reference proteome</keyword>